<dbReference type="EMBL" id="CP003065">
    <property type="protein sequence ID" value="AEV70619.1"/>
    <property type="molecule type" value="Genomic_DNA"/>
</dbReference>
<dbReference type="eggNOG" id="COG1216">
    <property type="taxonomic scope" value="Bacteria"/>
</dbReference>
<dbReference type="Pfam" id="PF00535">
    <property type="entry name" value="Glycos_transf_2"/>
    <property type="match status" value="1"/>
</dbReference>
<accession>G8LUH1</accession>
<dbReference type="Proteomes" id="UP000005435">
    <property type="component" value="Chromosome"/>
</dbReference>
<gene>
    <name evidence="2" type="ordered locus">Clocl_4192</name>
</gene>
<dbReference type="GO" id="GO:0016758">
    <property type="term" value="F:hexosyltransferase activity"/>
    <property type="evidence" value="ECO:0007669"/>
    <property type="project" value="UniProtKB-ARBA"/>
</dbReference>
<dbReference type="PANTHER" id="PTHR22916">
    <property type="entry name" value="GLYCOSYLTRANSFERASE"/>
    <property type="match status" value="1"/>
</dbReference>
<dbReference type="PANTHER" id="PTHR22916:SF3">
    <property type="entry name" value="UDP-GLCNAC:BETAGAL BETA-1,3-N-ACETYLGLUCOSAMINYLTRANSFERASE-LIKE PROTEIN 1"/>
    <property type="match status" value="1"/>
</dbReference>
<reference evidence="3" key="1">
    <citation type="submission" date="2011-12" db="EMBL/GenBank/DDBJ databases">
        <title>Complete sequence of Clostridium clariflavum DSM 19732.</title>
        <authorList>
            <consortium name="US DOE Joint Genome Institute"/>
            <person name="Lucas S."/>
            <person name="Han J."/>
            <person name="Lapidus A."/>
            <person name="Cheng J.-F."/>
            <person name="Goodwin L."/>
            <person name="Pitluck S."/>
            <person name="Peters L."/>
            <person name="Teshima H."/>
            <person name="Detter J.C."/>
            <person name="Han C."/>
            <person name="Tapia R."/>
            <person name="Land M."/>
            <person name="Hauser L."/>
            <person name="Kyrpides N."/>
            <person name="Ivanova N."/>
            <person name="Pagani I."/>
            <person name="Kitzmiller T."/>
            <person name="Lynd L."/>
            <person name="Izquierdo J."/>
            <person name="Woyke T."/>
        </authorList>
    </citation>
    <scope>NUCLEOTIDE SEQUENCE [LARGE SCALE GENOMIC DNA]</scope>
    <source>
        <strain evidence="3">DSM 19732 / NBRC 101661 / EBR45</strain>
    </source>
</reference>
<dbReference type="AlphaFoldDB" id="G8LUH1"/>
<organism evidence="2 3">
    <name type="scientific">Acetivibrio clariflavus (strain DSM 19732 / NBRC 101661 / EBR45)</name>
    <name type="common">Clostridium clariflavum</name>
    <dbReference type="NCBI Taxonomy" id="720554"/>
    <lineage>
        <taxon>Bacteria</taxon>
        <taxon>Bacillati</taxon>
        <taxon>Bacillota</taxon>
        <taxon>Clostridia</taxon>
        <taxon>Eubacteriales</taxon>
        <taxon>Oscillospiraceae</taxon>
        <taxon>Acetivibrio</taxon>
    </lineage>
</organism>
<dbReference type="HOGENOM" id="CLU_025996_2_0_9"/>
<dbReference type="SUPFAM" id="SSF53448">
    <property type="entry name" value="Nucleotide-diphospho-sugar transferases"/>
    <property type="match status" value="1"/>
</dbReference>
<dbReference type="STRING" id="720554.Clocl_4192"/>
<keyword evidence="2" id="KW-0808">Transferase</keyword>
<dbReference type="RefSeq" id="WP_014257114.1">
    <property type="nucleotide sequence ID" value="NC_016627.1"/>
</dbReference>
<dbReference type="InterPro" id="IPR029044">
    <property type="entry name" value="Nucleotide-diphossugar_trans"/>
</dbReference>
<evidence type="ECO:0000313" key="3">
    <source>
        <dbReference type="Proteomes" id="UP000005435"/>
    </source>
</evidence>
<evidence type="ECO:0000259" key="1">
    <source>
        <dbReference type="Pfam" id="PF00535"/>
    </source>
</evidence>
<dbReference type="KEGG" id="ccl:Clocl_4192"/>
<dbReference type="InterPro" id="IPR001173">
    <property type="entry name" value="Glyco_trans_2-like"/>
</dbReference>
<dbReference type="OrthoDB" id="9802649at2"/>
<keyword evidence="3" id="KW-1185">Reference proteome</keyword>
<proteinExistence type="predicted"/>
<evidence type="ECO:0000313" key="2">
    <source>
        <dbReference type="EMBL" id="AEV70619.1"/>
    </source>
</evidence>
<protein>
    <submittedName>
        <fullName evidence="2">Glycosyl transferase</fullName>
    </submittedName>
</protein>
<reference evidence="2 3" key="2">
    <citation type="journal article" date="2012" name="Stand. Genomic Sci.">
        <title>Complete Genome Sequence of Clostridium clariflavum DSM 19732.</title>
        <authorList>
            <person name="Izquierdo J.A."/>
            <person name="Goodwin L."/>
            <person name="Davenport K.W."/>
            <person name="Teshima H."/>
            <person name="Bruce D."/>
            <person name="Detter C."/>
            <person name="Tapia R."/>
            <person name="Han S."/>
            <person name="Land M."/>
            <person name="Hauser L."/>
            <person name="Jeffries C.D."/>
            <person name="Han J."/>
            <person name="Pitluck S."/>
            <person name="Nolan M."/>
            <person name="Chen A."/>
            <person name="Huntemann M."/>
            <person name="Mavromatis K."/>
            <person name="Mikhailova N."/>
            <person name="Liolios K."/>
            <person name="Woyke T."/>
            <person name="Lynd L.R."/>
        </authorList>
    </citation>
    <scope>NUCLEOTIDE SEQUENCE [LARGE SCALE GENOMIC DNA]</scope>
    <source>
        <strain evidence="3">DSM 19732 / NBRC 101661 / EBR45</strain>
    </source>
</reference>
<dbReference type="Gene3D" id="3.90.550.10">
    <property type="entry name" value="Spore Coat Polysaccharide Biosynthesis Protein SpsA, Chain A"/>
    <property type="match status" value="1"/>
</dbReference>
<feature type="domain" description="Glycosyltransferase 2-like" evidence="1">
    <location>
        <begin position="3"/>
        <end position="159"/>
    </location>
</feature>
<sequence length="316" mass="36825">MISVCMATYNGEKFIEQQLASILHQTIQPDEVIISDDNSSDNTCEIIKNFIKKNSLNENWKLYINDTNLGYPQNFYVAMSKCKGDIVFLADQDDIWKNDKIEKMVDILEKYPKIDVLSCNHNLIDVNGEIIHSYIPRIRSKKTSLYPVDAKDILKGFHWPGMTIAYRNTFYKKIEKSLNGSNIAHDFALCITAASQEAFYFYNYIGAFHRRHSSNTGLSEHRISKLLNLDRKLRDIKVYNTMLENSLKLKPIISKTTYNLIDIKLQLSKKRYNYLACRNFCGILKMYALNLKILRVSSLFSDFWLLIFGDYKKLEK</sequence>
<name>G8LUH1_ACECE</name>